<sequence>MLLAKTINSNDLQNKSEIDITLFSLADWTAIARFMGYEPTWAYKMFCQFGDLQKYNLAKVSKTTWSKIAQMFHQNQAWADIQYFKWQALNN</sequence>
<dbReference type="OrthoDB" id="514949at2"/>
<name>A0A1Z4LRA6_9CYAN</name>
<organism evidence="1 2">
    <name type="scientific">Calothrix parasitica NIES-267</name>
    <dbReference type="NCBI Taxonomy" id="1973488"/>
    <lineage>
        <taxon>Bacteria</taxon>
        <taxon>Bacillati</taxon>
        <taxon>Cyanobacteriota</taxon>
        <taxon>Cyanophyceae</taxon>
        <taxon>Nostocales</taxon>
        <taxon>Calotrichaceae</taxon>
        <taxon>Calothrix</taxon>
    </lineage>
</organism>
<gene>
    <name evidence="1" type="ORF">NIES267_32470</name>
</gene>
<proteinExistence type="predicted"/>
<keyword evidence="2" id="KW-1185">Reference proteome</keyword>
<dbReference type="EMBL" id="AP018227">
    <property type="protein sequence ID" value="BAY83756.1"/>
    <property type="molecule type" value="Genomic_DNA"/>
</dbReference>
<evidence type="ECO:0000313" key="2">
    <source>
        <dbReference type="Proteomes" id="UP000218418"/>
    </source>
</evidence>
<dbReference type="Proteomes" id="UP000218418">
    <property type="component" value="Chromosome"/>
</dbReference>
<accession>A0A1Z4LRA6</accession>
<protein>
    <submittedName>
        <fullName evidence="1">Uncharacterized protein</fullName>
    </submittedName>
</protein>
<dbReference type="AlphaFoldDB" id="A0A1Z4LRA6"/>
<evidence type="ECO:0000313" key="1">
    <source>
        <dbReference type="EMBL" id="BAY83756.1"/>
    </source>
</evidence>
<reference evidence="1 2" key="1">
    <citation type="submission" date="2017-06" db="EMBL/GenBank/DDBJ databases">
        <title>Genome sequencing of cyanobaciteial culture collection at National Institute for Environmental Studies (NIES).</title>
        <authorList>
            <person name="Hirose Y."/>
            <person name="Shimura Y."/>
            <person name="Fujisawa T."/>
            <person name="Nakamura Y."/>
            <person name="Kawachi M."/>
        </authorList>
    </citation>
    <scope>NUCLEOTIDE SEQUENCE [LARGE SCALE GENOMIC DNA]</scope>
    <source>
        <strain evidence="1 2">NIES-267</strain>
    </source>
</reference>